<reference evidence="1" key="1">
    <citation type="submission" date="2018-05" db="EMBL/GenBank/DDBJ databases">
        <authorList>
            <person name="Lanie J.A."/>
            <person name="Ng W.-L."/>
            <person name="Kazmierczak K.M."/>
            <person name="Andrzejewski T.M."/>
            <person name="Davidsen T.M."/>
            <person name="Wayne K.J."/>
            <person name="Tettelin H."/>
            <person name="Glass J.I."/>
            <person name="Rusch D."/>
            <person name="Podicherti R."/>
            <person name="Tsui H.-C.T."/>
            <person name="Winkler M.E."/>
        </authorList>
    </citation>
    <scope>NUCLEOTIDE SEQUENCE</scope>
    <source>
        <strain evidence="1">KNB</strain>
    </source>
</reference>
<gene>
    <name evidence="1" type="ORF">NITFAB_1340</name>
</gene>
<sequence length="71" mass="7960">MRSDEVAAGNRADTFGYRVRSRGRFYRRLRSVRYQCASDGAGLAVYFASAVTERSCIDSIKPVLVINPRIS</sequence>
<name>A0A2X0QVC6_9PROT</name>
<organism evidence="1">
    <name type="scientific">Candidatus Nitrotoga fabula</name>
    <dbReference type="NCBI Taxonomy" id="2182327"/>
    <lineage>
        <taxon>Bacteria</taxon>
        <taxon>Pseudomonadati</taxon>
        <taxon>Pseudomonadota</taxon>
        <taxon>Betaproteobacteria</taxon>
        <taxon>Nitrosomonadales</taxon>
        <taxon>Gallionellaceae</taxon>
        <taxon>Candidatus Nitrotoga</taxon>
    </lineage>
</organism>
<protein>
    <submittedName>
        <fullName evidence="1">Uncharacterized protein</fullName>
    </submittedName>
</protein>
<dbReference type="EMBL" id="LS423452">
    <property type="protein sequence ID" value="SPS05750.1"/>
    <property type="molecule type" value="Genomic_DNA"/>
</dbReference>
<accession>A0A2X0QVC6</accession>
<evidence type="ECO:0000313" key="1">
    <source>
        <dbReference type="EMBL" id="SPS05750.1"/>
    </source>
</evidence>
<proteinExistence type="predicted"/>
<dbReference type="AlphaFoldDB" id="A0A2X0QVC6"/>